<dbReference type="InterPro" id="IPR036237">
    <property type="entry name" value="Xyl_isomerase-like_sf"/>
</dbReference>
<dbReference type="Proteomes" id="UP001055125">
    <property type="component" value="Unassembled WGS sequence"/>
</dbReference>
<reference evidence="2" key="1">
    <citation type="journal article" date="2021" name="Front. Microbiol.">
        <title>Comprehensive Comparative Genomics and Phenotyping of Methylobacterium Species.</title>
        <authorList>
            <person name="Alessa O."/>
            <person name="Ogura Y."/>
            <person name="Fujitani Y."/>
            <person name="Takami H."/>
            <person name="Hayashi T."/>
            <person name="Sahin N."/>
            <person name="Tani A."/>
        </authorList>
    </citation>
    <scope>NUCLEOTIDE SEQUENCE</scope>
    <source>
        <strain evidence="2">DSM 19015</strain>
    </source>
</reference>
<dbReference type="RefSeq" id="WP_238245823.1">
    <property type="nucleotide sequence ID" value="NZ_BPQP01000067.1"/>
</dbReference>
<evidence type="ECO:0000313" key="3">
    <source>
        <dbReference type="Proteomes" id="UP001055125"/>
    </source>
</evidence>
<gene>
    <name evidence="2" type="primary">asbF</name>
    <name evidence="2" type="ORF">OCOJLMKI_3953</name>
</gene>
<dbReference type="InterPro" id="IPR050312">
    <property type="entry name" value="IolE/XylAMocC-like"/>
</dbReference>
<dbReference type="Pfam" id="PF01261">
    <property type="entry name" value="AP_endonuc_2"/>
    <property type="match status" value="1"/>
</dbReference>
<dbReference type="InterPro" id="IPR013022">
    <property type="entry name" value="Xyl_isomerase-like_TIM-brl"/>
</dbReference>
<evidence type="ECO:0000313" key="2">
    <source>
        <dbReference type="EMBL" id="GJD96728.1"/>
    </source>
</evidence>
<dbReference type="EMBL" id="BPQP01000067">
    <property type="protein sequence ID" value="GJD96728.1"/>
    <property type="molecule type" value="Genomic_DNA"/>
</dbReference>
<dbReference type="PANTHER" id="PTHR12110">
    <property type="entry name" value="HYDROXYPYRUVATE ISOMERASE"/>
    <property type="match status" value="1"/>
</dbReference>
<organism evidence="2 3">
    <name type="scientific">Methylobacterium iners</name>
    <dbReference type="NCBI Taxonomy" id="418707"/>
    <lineage>
        <taxon>Bacteria</taxon>
        <taxon>Pseudomonadati</taxon>
        <taxon>Pseudomonadota</taxon>
        <taxon>Alphaproteobacteria</taxon>
        <taxon>Hyphomicrobiales</taxon>
        <taxon>Methylobacteriaceae</taxon>
        <taxon>Methylobacterium</taxon>
    </lineage>
</organism>
<keyword evidence="3" id="KW-1185">Reference proteome</keyword>
<sequence length="280" mass="30787">MRVSLCTISFRHHLLSIGEIARFARGSGFDGIELWGVHARNLGPGDHGEWLAAYGLRVPMLSDYLPLDAAPELLSERTAGLCRLAEQWRSPRLRTFAGTKGSAATSPEERALIASRLRMAAGHVADHGMRLLVETHPNTLADTTASLMRLLEEVDHPALKVNFDALHVWEGGDDPLAVHDRLGAHIDYYHLKNVRARSDLSVFDPANVYAAAGRREGMTGLFEGALDYRSFLDSLHPNAEASLEWFGDACSSVLPADLLALRNVTARRRNELAFQMDIAG</sequence>
<reference evidence="2" key="2">
    <citation type="submission" date="2021-08" db="EMBL/GenBank/DDBJ databases">
        <authorList>
            <person name="Tani A."/>
            <person name="Ola A."/>
            <person name="Ogura Y."/>
            <person name="Katsura K."/>
            <person name="Hayashi T."/>
        </authorList>
    </citation>
    <scope>NUCLEOTIDE SEQUENCE</scope>
    <source>
        <strain evidence="2">DSM 19015</strain>
    </source>
</reference>
<protein>
    <submittedName>
        <fullName evidence="2">3-dehydroshikimate dehydratase</fullName>
    </submittedName>
</protein>
<dbReference type="SUPFAM" id="SSF51658">
    <property type="entry name" value="Xylose isomerase-like"/>
    <property type="match status" value="1"/>
</dbReference>
<proteinExistence type="predicted"/>
<dbReference type="Gene3D" id="3.20.20.150">
    <property type="entry name" value="Divalent-metal-dependent TIM barrel enzymes"/>
    <property type="match status" value="1"/>
</dbReference>
<feature type="domain" description="Xylose isomerase-like TIM barrel" evidence="1">
    <location>
        <begin position="22"/>
        <end position="246"/>
    </location>
</feature>
<dbReference type="PANTHER" id="PTHR12110:SF21">
    <property type="entry name" value="XYLOSE ISOMERASE-LIKE TIM BARREL DOMAIN-CONTAINING PROTEIN"/>
    <property type="match status" value="1"/>
</dbReference>
<evidence type="ECO:0000259" key="1">
    <source>
        <dbReference type="Pfam" id="PF01261"/>
    </source>
</evidence>
<comment type="caution">
    <text evidence="2">The sequence shown here is derived from an EMBL/GenBank/DDBJ whole genome shotgun (WGS) entry which is preliminary data.</text>
</comment>
<accession>A0ABQ4S0S8</accession>
<name>A0ABQ4S0S8_9HYPH</name>